<dbReference type="EMBL" id="ASGP02000003">
    <property type="protein sequence ID" value="KAH9516778.1"/>
    <property type="molecule type" value="Genomic_DNA"/>
</dbReference>
<feature type="domain" description="Ral GTPase-activating protein subunit alpha/beta N-terminal" evidence="2">
    <location>
        <begin position="156"/>
        <end position="277"/>
    </location>
</feature>
<sequence>MFTEYALIDIEDICYQKSISVLNKLPEVNGPQLVTSLIKPLVNNLINKSNKQNESFLNCFQDDKDVHWIMEVIGYGLSLPLADNEQYEAVRDCVNIYCEWLHALSPSLSQDKSIPYPIRHDPNIYCQKILGHLYNTFLPRTWNNQTTNTDAINDLISKQALICHRILRLVIAIATERDNVISAKTWEHLLIFLLGINEKLLKSPTDTNDIGTQIADRVISTLFQGWLISCVYFFPSPSFWRTFQNVCVNSRHCPALIAQWNRVNICLTKRLVSVLYNHESTVPVDNKINFSQYNSIVLLLSEDVLEQCWYRFLHITGNPIDLCFPKTICKMDPEWNVNLLPPLKDFVHWWIYFLGIPNINLSDIEYELPKSAGNSFHAQPEKRKPNFSVLKGEKHSSSTRSNQTHHVISKNNTSDPYCLPTIVLPSLLSGNFHQNHIKLSSILDIFGKWLFPAAFIGVPNISGDLLEKSLSNSDTSLQGTQKFERMNIPATDTDVEFSLELFEAGQAEALGALCRIFCLKKDNEDISLILSKQNHPDFSKLKNYLTSFYLALKFNLQNINQNDQSRIQISSSILVNSIYLFEVDLPGSKILIPHFFRCIESFLTRKDKNDSAIHVLIRRACIKILISLLSYPIHYKNLPIKDDLSETTCNTFISFFPRLILLFINALYNEPDQINVQMILNAFLFIIEDCFNYRQDMNGQNVYMGQNEISIESKDSLVVNLMEFFNKNNCFHLQNDSQAQKLAINLFLLITSFISDILCKSSLKNSNYNISLTAIEILLAMGRIRSKSNSHQHKSKLLCNNKCSLCIRQICRFIENQCCKPAMFHSKDMHSTIVAAYQCLAIWIDEHHHLVNDQNCIALLFELIELGISGSKSSKEDAMQFKAEKEAAELFLATLMSRIKMGVESNENIIPCDINEAKIAEQIFNIRSTDYSFNQFRYFVVENSLLISILDKQVGHGETVCIIRSAYGKYCFVLKHQPISNRHLLNMGNEISIYRRRGYFRCQFQQYYSNTPFKYFLTSLGNEISCETNICSSIFYWNDVLHELIFITPTKQYELQRTHEYQIKNENQQTVSLNTFISENNDTIRTMFLQRSQQQHSTTSPNNGYAETTRNHSPNERIKEFLFMNNGCDIKVFILWIEKMDDFDRLPFNKNGFEHSANACSDGSDKQNPIFIITIHPLKNGLFRVLNFMPNSNKFNNYPTIDRMLLSKSLLASYVKLITLNLFRRRRMNTESFQFPHVKRRVKIQEMANKFKISSTNEQKLASEIFKSKFL</sequence>
<evidence type="ECO:0000313" key="4">
    <source>
        <dbReference type="Proteomes" id="UP000790347"/>
    </source>
</evidence>
<accession>A0A922L379</accession>
<dbReference type="GO" id="GO:0005096">
    <property type="term" value="F:GTPase activator activity"/>
    <property type="evidence" value="ECO:0007669"/>
    <property type="project" value="InterPro"/>
</dbReference>
<feature type="region of interest" description="Disordered" evidence="1">
    <location>
        <begin position="1091"/>
        <end position="1111"/>
    </location>
</feature>
<dbReference type="AlphaFoldDB" id="A0A922L379"/>
<dbReference type="PANTHER" id="PTHR21344:SF1">
    <property type="entry name" value="RAL GTPASE-ACTIVATING PROTEIN SUBUNIT BETA"/>
    <property type="match status" value="1"/>
</dbReference>
<evidence type="ECO:0000256" key="1">
    <source>
        <dbReference type="SAM" id="MobiDB-lite"/>
    </source>
</evidence>
<organism evidence="3 4">
    <name type="scientific">Dermatophagoides farinae</name>
    <name type="common">American house dust mite</name>
    <dbReference type="NCBI Taxonomy" id="6954"/>
    <lineage>
        <taxon>Eukaryota</taxon>
        <taxon>Metazoa</taxon>
        <taxon>Ecdysozoa</taxon>
        <taxon>Arthropoda</taxon>
        <taxon>Chelicerata</taxon>
        <taxon>Arachnida</taxon>
        <taxon>Acari</taxon>
        <taxon>Acariformes</taxon>
        <taxon>Sarcoptiformes</taxon>
        <taxon>Astigmata</taxon>
        <taxon>Psoroptidia</taxon>
        <taxon>Analgoidea</taxon>
        <taxon>Pyroglyphidae</taxon>
        <taxon>Dermatophagoidinae</taxon>
        <taxon>Dermatophagoides</taxon>
    </lineage>
</organism>
<reference evidence="3" key="2">
    <citation type="journal article" date="2022" name="Res Sq">
        <title>Comparative Genomics Reveals Insights into the Divergent Evolution of Astigmatic Mites and Household Pest Adaptations.</title>
        <authorList>
            <person name="Xiong Q."/>
            <person name="Wan A.T.-Y."/>
            <person name="Liu X.-Y."/>
            <person name="Fung C.S.-H."/>
            <person name="Xiao X."/>
            <person name="Malainual N."/>
            <person name="Hou J."/>
            <person name="Wang L."/>
            <person name="Wang M."/>
            <person name="Yang K."/>
            <person name="Cui Y."/>
            <person name="Leung E."/>
            <person name="Nong W."/>
            <person name="Shin S.-K."/>
            <person name="Au S."/>
            <person name="Jeong K.Y."/>
            <person name="Chew F.T."/>
            <person name="Hui J."/>
            <person name="Leung T.F."/>
            <person name="Tungtrongchitr A."/>
            <person name="Zhong N."/>
            <person name="Liu Z."/>
            <person name="Tsui S."/>
        </authorList>
    </citation>
    <scope>NUCLEOTIDE SEQUENCE</scope>
    <source>
        <strain evidence="3">Derf</strain>
        <tissue evidence="3">Whole organism</tissue>
    </source>
</reference>
<proteinExistence type="predicted"/>
<feature type="region of interest" description="Disordered" evidence="1">
    <location>
        <begin position="387"/>
        <end position="409"/>
    </location>
</feature>
<gene>
    <name evidence="3" type="ORF">DERF_007497</name>
</gene>
<name>A0A922L379_DERFA</name>
<feature type="compositionally biased region" description="Polar residues" evidence="1">
    <location>
        <begin position="398"/>
        <end position="409"/>
    </location>
</feature>
<dbReference type="Pfam" id="PF20412">
    <property type="entry name" value="RALGAPB_N"/>
    <property type="match status" value="1"/>
</dbReference>
<keyword evidence="4" id="KW-1185">Reference proteome</keyword>
<dbReference type="InterPro" id="IPR046859">
    <property type="entry name" value="RGPA/RALGAPB_N"/>
</dbReference>
<evidence type="ECO:0000259" key="2">
    <source>
        <dbReference type="Pfam" id="PF20412"/>
    </source>
</evidence>
<evidence type="ECO:0000313" key="3">
    <source>
        <dbReference type="EMBL" id="KAH9516778.1"/>
    </source>
</evidence>
<comment type="caution">
    <text evidence="3">The sequence shown here is derived from an EMBL/GenBank/DDBJ whole genome shotgun (WGS) entry which is preliminary data.</text>
</comment>
<protein>
    <recommendedName>
        <fullName evidence="2">Ral GTPase-activating protein subunit alpha/beta N-terminal domain-containing protein</fullName>
    </recommendedName>
</protein>
<dbReference type="InterPro" id="IPR039930">
    <property type="entry name" value="RALGAPB"/>
</dbReference>
<dbReference type="Proteomes" id="UP000790347">
    <property type="component" value="Unassembled WGS sequence"/>
</dbReference>
<feature type="compositionally biased region" description="Polar residues" evidence="1">
    <location>
        <begin position="1091"/>
        <end position="1108"/>
    </location>
</feature>
<dbReference type="PANTHER" id="PTHR21344">
    <property type="entry name" value="RAL GTPASE-ACTIVATING PROTEIN SUBUNIT BETA"/>
    <property type="match status" value="1"/>
</dbReference>
<reference evidence="3" key="1">
    <citation type="submission" date="2013-05" db="EMBL/GenBank/DDBJ databases">
        <authorList>
            <person name="Yim A.K.Y."/>
            <person name="Chan T.F."/>
            <person name="Ji K.M."/>
            <person name="Liu X.Y."/>
            <person name="Zhou J.W."/>
            <person name="Li R.Q."/>
            <person name="Yang K.Y."/>
            <person name="Li J."/>
            <person name="Li M."/>
            <person name="Law P.T.W."/>
            <person name="Wu Y.L."/>
            <person name="Cai Z.L."/>
            <person name="Qin H."/>
            <person name="Bao Y."/>
            <person name="Leung R.K.K."/>
            <person name="Ng P.K.S."/>
            <person name="Zou J."/>
            <person name="Zhong X.J."/>
            <person name="Ran P.X."/>
            <person name="Zhong N.S."/>
            <person name="Liu Z.G."/>
            <person name="Tsui S.K.W."/>
        </authorList>
    </citation>
    <scope>NUCLEOTIDE SEQUENCE</scope>
    <source>
        <strain evidence="3">Derf</strain>
        <tissue evidence="3">Whole organism</tissue>
    </source>
</reference>